<proteinExistence type="predicted"/>
<feature type="compositionally biased region" description="Pro residues" evidence="1">
    <location>
        <begin position="20"/>
        <end position="33"/>
    </location>
</feature>
<evidence type="ECO:0000256" key="1">
    <source>
        <dbReference type="SAM" id="MobiDB-lite"/>
    </source>
</evidence>
<feature type="compositionally biased region" description="Basic residues" evidence="1">
    <location>
        <begin position="1"/>
        <end position="10"/>
    </location>
</feature>
<reference evidence="2" key="1">
    <citation type="submission" date="2018-02" db="EMBL/GenBank/DDBJ databases">
        <title>Rhizophora mucronata_Transcriptome.</title>
        <authorList>
            <person name="Meera S.P."/>
            <person name="Sreeshan A."/>
            <person name="Augustine A."/>
        </authorList>
    </citation>
    <scope>NUCLEOTIDE SEQUENCE</scope>
    <source>
        <tissue evidence="2">Leaf</tissue>
    </source>
</reference>
<name>A0A2P2L1X6_RHIMU</name>
<sequence>MTSCRQHGRRSSPSSCPTTTPSPPGGGAPPRPPSLTQKTPQAKPKTLRFVNSRTTKKCESFCCFYRNSNFPDPSITSRCKSATDLIVTVEIKLILSVNSSGNRSRLVWNRRRA</sequence>
<organism evidence="2">
    <name type="scientific">Rhizophora mucronata</name>
    <name type="common">Asiatic mangrove</name>
    <dbReference type="NCBI Taxonomy" id="61149"/>
    <lineage>
        <taxon>Eukaryota</taxon>
        <taxon>Viridiplantae</taxon>
        <taxon>Streptophyta</taxon>
        <taxon>Embryophyta</taxon>
        <taxon>Tracheophyta</taxon>
        <taxon>Spermatophyta</taxon>
        <taxon>Magnoliopsida</taxon>
        <taxon>eudicotyledons</taxon>
        <taxon>Gunneridae</taxon>
        <taxon>Pentapetalae</taxon>
        <taxon>rosids</taxon>
        <taxon>fabids</taxon>
        <taxon>Malpighiales</taxon>
        <taxon>Rhizophoraceae</taxon>
        <taxon>Rhizophora</taxon>
    </lineage>
</organism>
<accession>A0A2P2L1X6</accession>
<dbReference type="EMBL" id="GGEC01031495">
    <property type="protein sequence ID" value="MBX11979.1"/>
    <property type="molecule type" value="Transcribed_RNA"/>
</dbReference>
<dbReference type="AlphaFoldDB" id="A0A2P2L1X6"/>
<protein>
    <submittedName>
        <fullName evidence="2">Uncharacterized protein</fullName>
    </submittedName>
</protein>
<feature type="region of interest" description="Disordered" evidence="1">
    <location>
        <begin position="1"/>
        <end position="46"/>
    </location>
</feature>
<evidence type="ECO:0000313" key="2">
    <source>
        <dbReference type="EMBL" id="MBX11979.1"/>
    </source>
</evidence>